<sequence length="233" mass="25929">PSFYHGSSQPVLYVEFLFARGCKLQKGKLLAPLDLDNPLRTTLSMGDERRLEGTVVYSIEGRLHYGFDVFTLHLPPLFSAHSHPEFLNHARITDGKSINYNAQFVAPSDAKLLLHGTPRPQNPELGEEEMVVYVSERSGNARLHFSSRDGPVLGPLNAAVKDADLHTPFFFDRPVVRNGTVYFVSIQEHANKPLKSWCAVYGACLRNGRTIRLTPRGVVDYSPAVSPSGKWIA</sequence>
<feature type="non-terminal residue" evidence="1">
    <location>
        <position position="1"/>
    </location>
</feature>
<dbReference type="AlphaFoldDB" id="A0AA38GY89"/>
<accession>A0AA38GY89</accession>
<gene>
    <name evidence="1" type="ORF">KI387_003049</name>
</gene>
<comment type="caution">
    <text evidence="1">The sequence shown here is derived from an EMBL/GenBank/DDBJ whole genome shotgun (WGS) entry which is preliminary data.</text>
</comment>
<protein>
    <submittedName>
        <fullName evidence="1">Uncharacterized protein</fullName>
    </submittedName>
</protein>
<dbReference type="PANTHER" id="PTHR32161">
    <property type="entry name" value="DPP6 N-TERMINAL DOMAIN-LIKE PROTEIN"/>
    <property type="match status" value="1"/>
</dbReference>
<organism evidence="1 2">
    <name type="scientific">Taxus chinensis</name>
    <name type="common">Chinese yew</name>
    <name type="synonym">Taxus wallichiana var. chinensis</name>
    <dbReference type="NCBI Taxonomy" id="29808"/>
    <lineage>
        <taxon>Eukaryota</taxon>
        <taxon>Viridiplantae</taxon>
        <taxon>Streptophyta</taxon>
        <taxon>Embryophyta</taxon>
        <taxon>Tracheophyta</taxon>
        <taxon>Spermatophyta</taxon>
        <taxon>Pinopsida</taxon>
        <taxon>Pinidae</taxon>
        <taxon>Conifers II</taxon>
        <taxon>Cupressales</taxon>
        <taxon>Taxaceae</taxon>
        <taxon>Taxus</taxon>
    </lineage>
</organism>
<dbReference type="Proteomes" id="UP000824469">
    <property type="component" value="Unassembled WGS sequence"/>
</dbReference>
<dbReference type="EMBL" id="JAHRHJ020000001">
    <property type="protein sequence ID" value="KAH9330941.1"/>
    <property type="molecule type" value="Genomic_DNA"/>
</dbReference>
<evidence type="ECO:0000313" key="1">
    <source>
        <dbReference type="EMBL" id="KAH9330941.1"/>
    </source>
</evidence>
<dbReference type="PANTHER" id="PTHR32161:SF9">
    <property type="entry name" value="TOLB PROTEIN-LIKE PROTEIN"/>
    <property type="match status" value="1"/>
</dbReference>
<proteinExistence type="predicted"/>
<reference evidence="1 2" key="1">
    <citation type="journal article" date="2021" name="Nat. Plants">
        <title>The Taxus genome provides insights into paclitaxel biosynthesis.</title>
        <authorList>
            <person name="Xiong X."/>
            <person name="Gou J."/>
            <person name="Liao Q."/>
            <person name="Li Y."/>
            <person name="Zhou Q."/>
            <person name="Bi G."/>
            <person name="Li C."/>
            <person name="Du R."/>
            <person name="Wang X."/>
            <person name="Sun T."/>
            <person name="Guo L."/>
            <person name="Liang H."/>
            <person name="Lu P."/>
            <person name="Wu Y."/>
            <person name="Zhang Z."/>
            <person name="Ro D.K."/>
            <person name="Shang Y."/>
            <person name="Huang S."/>
            <person name="Yan J."/>
        </authorList>
    </citation>
    <scope>NUCLEOTIDE SEQUENCE [LARGE SCALE GENOMIC DNA]</scope>
    <source>
        <strain evidence="1">Ta-2019</strain>
    </source>
</reference>
<feature type="non-terminal residue" evidence="1">
    <location>
        <position position="233"/>
    </location>
</feature>
<keyword evidence="2" id="KW-1185">Reference proteome</keyword>
<name>A0AA38GY89_TAXCH</name>
<evidence type="ECO:0000313" key="2">
    <source>
        <dbReference type="Proteomes" id="UP000824469"/>
    </source>
</evidence>